<dbReference type="AlphaFoldDB" id="A0A6N1MT02"/>
<evidence type="ECO:0000313" key="3">
    <source>
        <dbReference type="EMBL" id="QKU20510.1"/>
    </source>
</evidence>
<proteinExistence type="predicted"/>
<dbReference type="PANTHER" id="PTHR30093:SF47">
    <property type="entry name" value="TYPE IV PILUS NON-CORE MINOR PILIN PILE"/>
    <property type="match status" value="1"/>
</dbReference>
<evidence type="ECO:0000256" key="1">
    <source>
        <dbReference type="ARBA" id="ARBA00022481"/>
    </source>
</evidence>
<keyword evidence="2" id="KW-0472">Membrane</keyword>
<keyword evidence="2" id="KW-1133">Transmembrane helix</keyword>
<reference evidence="3 4" key="1">
    <citation type="submission" date="2019-11" db="EMBL/GenBank/DDBJ databases">
        <title>FDA dAtabase for Regulatory Grade micrObial Sequences (FDA-ARGOS): Supporting development and validation of Infectious Disease Dx tests.</title>
        <authorList>
            <person name="Patel R."/>
            <person name="Rucinski S."/>
            <person name="Tallon L."/>
            <person name="Sadzewicz L."/>
            <person name="Vavikolanu K."/>
            <person name="Mehta A."/>
            <person name="Aluvathingal J."/>
            <person name="Nadendla S."/>
            <person name="Nandy P."/>
            <person name="Geyer C."/>
            <person name="Yan Y."/>
            <person name="Sichtig H."/>
        </authorList>
    </citation>
    <scope>NUCLEOTIDE SEQUENCE [LARGE SCALE GENOMIC DNA]</scope>
    <source>
        <strain evidence="3 4">FDAARGOS_557</strain>
    </source>
</reference>
<dbReference type="Proteomes" id="UP000509126">
    <property type="component" value="Chromosome"/>
</dbReference>
<dbReference type="EMBL" id="CP054803">
    <property type="protein sequence ID" value="QKU20510.1"/>
    <property type="molecule type" value="Genomic_DNA"/>
</dbReference>
<gene>
    <name evidence="3" type="ORF">FOB19_03095</name>
</gene>
<dbReference type="InterPro" id="IPR031982">
    <property type="entry name" value="PilE-like"/>
</dbReference>
<dbReference type="GO" id="GO:0015628">
    <property type="term" value="P:protein secretion by the type II secretion system"/>
    <property type="evidence" value="ECO:0007669"/>
    <property type="project" value="InterPro"/>
</dbReference>
<keyword evidence="1" id="KW-0488">Methylation</keyword>
<accession>A0A6N1MT02</accession>
<dbReference type="Pfam" id="PF16732">
    <property type="entry name" value="ComP_DUS"/>
    <property type="match status" value="1"/>
</dbReference>
<feature type="transmembrane region" description="Helical" evidence="2">
    <location>
        <begin position="6"/>
        <end position="26"/>
    </location>
</feature>
<dbReference type="GO" id="GO:0015627">
    <property type="term" value="C:type II protein secretion system complex"/>
    <property type="evidence" value="ECO:0007669"/>
    <property type="project" value="InterPro"/>
</dbReference>
<dbReference type="Gene3D" id="3.30.700.10">
    <property type="entry name" value="Glycoprotein, Type 4 Pilin"/>
    <property type="match status" value="1"/>
</dbReference>
<keyword evidence="2" id="KW-0812">Transmembrane</keyword>
<evidence type="ECO:0000313" key="4">
    <source>
        <dbReference type="Proteomes" id="UP000509126"/>
    </source>
</evidence>
<dbReference type="PRINTS" id="PR00813">
    <property type="entry name" value="BCTERIALGSPG"/>
</dbReference>
<dbReference type="GO" id="GO:0043683">
    <property type="term" value="P:type IV pilus assembly"/>
    <property type="evidence" value="ECO:0007669"/>
    <property type="project" value="InterPro"/>
</dbReference>
<dbReference type="SUPFAM" id="SSF54523">
    <property type="entry name" value="Pili subunits"/>
    <property type="match status" value="1"/>
</dbReference>
<organism evidence="3 4">
    <name type="scientific">Acinetobacter lwoffii</name>
    <dbReference type="NCBI Taxonomy" id="28090"/>
    <lineage>
        <taxon>Bacteria</taxon>
        <taxon>Pseudomonadati</taxon>
        <taxon>Pseudomonadota</taxon>
        <taxon>Gammaproteobacteria</taxon>
        <taxon>Moraxellales</taxon>
        <taxon>Moraxellaceae</taxon>
        <taxon>Acinetobacter</taxon>
    </lineage>
</organism>
<name>A0A6N1MT02_ACILW</name>
<dbReference type="RefSeq" id="WP_004909555.1">
    <property type="nucleotide sequence ID" value="NZ_CP054803.1"/>
</dbReference>
<dbReference type="PANTHER" id="PTHR30093">
    <property type="entry name" value="GENERAL SECRETION PATHWAY PROTEIN G"/>
    <property type="match status" value="1"/>
</dbReference>
<protein>
    <submittedName>
        <fullName evidence="3">Prepilin-type N-terminal cleavage/methylation domain-containing protein</fullName>
    </submittedName>
</protein>
<sequence>MRNKGFTLVELMIVVVIIAIFAAIAIPSYQQFVRRAIASHAEQEMQRLATLLERHKSRNLNYRNFETTSVAIPTGKTGSEKQYTVYIRDATTPANDLKNNEALGQGWVILAEANSKINYGTSCTTCNVLQEQNYSFLLTSSGIRCKTKDKLVESEVLTSTKLASVTPCGANSESW</sequence>
<dbReference type="InterPro" id="IPR000983">
    <property type="entry name" value="Bac_GSPG_pilin"/>
</dbReference>
<dbReference type="InterPro" id="IPR012902">
    <property type="entry name" value="N_methyl_site"/>
</dbReference>
<dbReference type="NCBIfam" id="TIGR02532">
    <property type="entry name" value="IV_pilin_GFxxxE"/>
    <property type="match status" value="1"/>
</dbReference>
<dbReference type="Pfam" id="PF07963">
    <property type="entry name" value="N_methyl"/>
    <property type="match status" value="1"/>
</dbReference>
<dbReference type="PROSITE" id="PS00409">
    <property type="entry name" value="PROKAR_NTER_METHYL"/>
    <property type="match status" value="1"/>
</dbReference>
<dbReference type="InterPro" id="IPR045584">
    <property type="entry name" value="Pilin-like"/>
</dbReference>
<evidence type="ECO:0000256" key="2">
    <source>
        <dbReference type="SAM" id="Phobius"/>
    </source>
</evidence>